<dbReference type="InterPro" id="IPR050272">
    <property type="entry name" value="Isochorismatase-like_hydrls"/>
</dbReference>
<dbReference type="InterPro" id="IPR000868">
    <property type="entry name" value="Isochorismatase-like_dom"/>
</dbReference>
<evidence type="ECO:0000256" key="1">
    <source>
        <dbReference type="ARBA" id="ARBA00022801"/>
    </source>
</evidence>
<dbReference type="InterPro" id="IPR036380">
    <property type="entry name" value="Isochorismatase-like_sf"/>
</dbReference>
<evidence type="ECO:0000313" key="3">
    <source>
        <dbReference type="EMBL" id="QEM13536.1"/>
    </source>
</evidence>
<dbReference type="Gene3D" id="3.40.50.850">
    <property type="entry name" value="Isochorismatase-like"/>
    <property type="match status" value="1"/>
</dbReference>
<accession>A0A5C1I6V9</accession>
<keyword evidence="1 3" id="KW-0378">Hydrolase</keyword>
<name>A0A5C1I6V9_9SPHI</name>
<dbReference type="GO" id="GO:0016787">
    <property type="term" value="F:hydrolase activity"/>
    <property type="evidence" value="ECO:0007669"/>
    <property type="project" value="UniProtKB-KW"/>
</dbReference>
<organism evidence="3 4">
    <name type="scientific">Mucilaginibacter rubeus</name>
    <dbReference type="NCBI Taxonomy" id="2027860"/>
    <lineage>
        <taxon>Bacteria</taxon>
        <taxon>Pseudomonadati</taxon>
        <taxon>Bacteroidota</taxon>
        <taxon>Sphingobacteriia</taxon>
        <taxon>Sphingobacteriales</taxon>
        <taxon>Sphingobacteriaceae</taxon>
        <taxon>Mucilaginibacter</taxon>
    </lineage>
</organism>
<dbReference type="CDD" id="cd00431">
    <property type="entry name" value="cysteine_hydrolases"/>
    <property type="match status" value="1"/>
</dbReference>
<gene>
    <name evidence="3" type="ORF">DEO27_027160</name>
</gene>
<dbReference type="Proteomes" id="UP000251402">
    <property type="component" value="Chromosome"/>
</dbReference>
<evidence type="ECO:0000259" key="2">
    <source>
        <dbReference type="Pfam" id="PF00857"/>
    </source>
</evidence>
<keyword evidence="4" id="KW-1185">Reference proteome</keyword>
<feature type="domain" description="Isochorismatase-like" evidence="2">
    <location>
        <begin position="8"/>
        <end position="181"/>
    </location>
</feature>
<dbReference type="AlphaFoldDB" id="A0A5C1I6V9"/>
<sequence>MEQNTINTALLVMDMQVGIIGAIPDAQSLIANLKKTIATARSKNIPVIYVVVGFRPGAPEVSSRNKGFSAAKQRFAGADMNQFMQVIPELAPADGELIVIKRRVSAFAGSDLEVVLRSFNINHLVLTGIATSGVVLSTVREASDKDYELTIVTDCCADTDNEVHELLITKIFPRQAEVVTVGNWAK</sequence>
<dbReference type="EMBL" id="CP043450">
    <property type="protein sequence ID" value="QEM13536.1"/>
    <property type="molecule type" value="Genomic_DNA"/>
</dbReference>
<dbReference type="OrthoDB" id="9785724at2"/>
<dbReference type="PANTHER" id="PTHR43540">
    <property type="entry name" value="PEROXYUREIDOACRYLATE/UREIDOACRYLATE AMIDOHYDROLASE-RELATED"/>
    <property type="match status" value="1"/>
</dbReference>
<dbReference type="KEGG" id="mrub:DEO27_027160"/>
<reference evidence="3" key="1">
    <citation type="submission" date="2019-08" db="EMBL/GenBank/DDBJ databases">
        <title>Comparative genome analysis confer to the adaptation heavy metal polluted environment.</title>
        <authorList>
            <person name="Li Y."/>
        </authorList>
    </citation>
    <scope>NUCLEOTIDE SEQUENCE [LARGE SCALE GENOMIC DNA]</scope>
    <source>
        <strain evidence="3">P1</strain>
    </source>
</reference>
<protein>
    <submittedName>
        <fullName evidence="3">Cysteine hydrolase</fullName>
    </submittedName>
</protein>
<proteinExistence type="predicted"/>
<dbReference type="Pfam" id="PF00857">
    <property type="entry name" value="Isochorismatase"/>
    <property type="match status" value="1"/>
</dbReference>
<dbReference type="SUPFAM" id="SSF52499">
    <property type="entry name" value="Isochorismatase-like hydrolases"/>
    <property type="match status" value="1"/>
</dbReference>
<evidence type="ECO:0000313" key="4">
    <source>
        <dbReference type="Proteomes" id="UP000251402"/>
    </source>
</evidence>
<dbReference type="RefSeq" id="WP_112571438.1">
    <property type="nucleotide sequence ID" value="NZ_CP043450.1"/>
</dbReference>